<feature type="transmembrane region" description="Helical" evidence="1">
    <location>
        <begin position="37"/>
        <end position="58"/>
    </location>
</feature>
<evidence type="ECO:0000256" key="1">
    <source>
        <dbReference type="SAM" id="Phobius"/>
    </source>
</evidence>
<comment type="caution">
    <text evidence="2">The sequence shown here is derived from an EMBL/GenBank/DDBJ whole genome shotgun (WGS) entry which is preliminary data.</text>
</comment>
<name>X0WM71_9ZZZZ</name>
<feature type="transmembrane region" description="Helical" evidence="1">
    <location>
        <begin position="12"/>
        <end position="31"/>
    </location>
</feature>
<sequence length="63" mass="7163">MSIRTSQSKRRALVVLNYFVMFALIAVIYTGEMYGKSTFIAVVAICLMLLTVLSFVFLHARTR</sequence>
<gene>
    <name evidence="2" type="ORF">S01H1_72058</name>
</gene>
<protein>
    <submittedName>
        <fullName evidence="2">Uncharacterized protein</fullName>
    </submittedName>
</protein>
<evidence type="ECO:0000313" key="2">
    <source>
        <dbReference type="EMBL" id="GAG32054.1"/>
    </source>
</evidence>
<dbReference type="AlphaFoldDB" id="X0WM71"/>
<feature type="non-terminal residue" evidence="2">
    <location>
        <position position="63"/>
    </location>
</feature>
<keyword evidence="1" id="KW-1133">Transmembrane helix</keyword>
<accession>X0WM71</accession>
<reference evidence="2" key="1">
    <citation type="journal article" date="2014" name="Front. Microbiol.">
        <title>High frequency of phylogenetically diverse reductive dehalogenase-homologous genes in deep subseafloor sedimentary metagenomes.</title>
        <authorList>
            <person name="Kawai M."/>
            <person name="Futagami T."/>
            <person name="Toyoda A."/>
            <person name="Takaki Y."/>
            <person name="Nishi S."/>
            <person name="Hori S."/>
            <person name="Arai W."/>
            <person name="Tsubouchi T."/>
            <person name="Morono Y."/>
            <person name="Uchiyama I."/>
            <person name="Ito T."/>
            <person name="Fujiyama A."/>
            <person name="Inagaki F."/>
            <person name="Takami H."/>
        </authorList>
    </citation>
    <scope>NUCLEOTIDE SEQUENCE</scope>
    <source>
        <strain evidence="2">Expedition CK06-06</strain>
    </source>
</reference>
<organism evidence="2">
    <name type="scientific">marine sediment metagenome</name>
    <dbReference type="NCBI Taxonomy" id="412755"/>
    <lineage>
        <taxon>unclassified sequences</taxon>
        <taxon>metagenomes</taxon>
        <taxon>ecological metagenomes</taxon>
    </lineage>
</organism>
<dbReference type="EMBL" id="BARS01048025">
    <property type="protein sequence ID" value="GAG32054.1"/>
    <property type="molecule type" value="Genomic_DNA"/>
</dbReference>
<keyword evidence="1" id="KW-0812">Transmembrane</keyword>
<keyword evidence="1" id="KW-0472">Membrane</keyword>
<proteinExistence type="predicted"/>